<dbReference type="SUPFAM" id="SSF50630">
    <property type="entry name" value="Acid proteases"/>
    <property type="match status" value="1"/>
</dbReference>
<dbReference type="CDD" id="cd05481">
    <property type="entry name" value="retropepsin_like_LTR_1"/>
    <property type="match status" value="1"/>
</dbReference>
<dbReference type="FunFam" id="3.30.70.270:FF:000026">
    <property type="entry name" value="Transposon Ty3-G Gag-Pol polyprotein"/>
    <property type="match status" value="1"/>
</dbReference>
<dbReference type="OrthoDB" id="5982854at2759"/>
<dbReference type="Gene3D" id="3.30.70.270">
    <property type="match status" value="2"/>
</dbReference>
<accession>A0A7D9I9G4</accession>
<evidence type="ECO:0000313" key="1">
    <source>
        <dbReference type="EMBL" id="CAB4001654.1"/>
    </source>
</evidence>
<dbReference type="SUPFAM" id="SSF56672">
    <property type="entry name" value="DNA/RNA polymerases"/>
    <property type="match status" value="1"/>
</dbReference>
<sequence length="507" mass="57382">MQMKSLAEPEDINQLQSKAKIKPRVFKGKKGLQSGKKVSCKFCGYEHAPDKKKCPAWGKTCNRCKERNHFAKKCKKTSVYSIESEDEYEEISMVKVQAVREKAVFVKMHINNKAIKFQIDCGASANVLPLKFAKDVELTLCTKTLVMWNGTKVKPLGSCTLPVINPKNDVKYQVKFLVVEENWTPLLGLNAGQKMKLPTVHSENFVNVVEKCDNDPVNKYPDDFDENLGTLSGKVHLQVDATCKPVVLPARKIPVAVREKFKNELKRLEDLKVIAPVDKPTEWVSQIIVAMKKSVDLASAFWHLELDEESSVLTTFATPYGRFKWLCLPFGLNVSSEIFQKRLNQESEGLPGVKCIADDVLIYGTSEADHDKNLANFMCTCQHKGIKLNPQKLEFKCKEVPFHGHLLTTEGLKPDPEKIRAVREMPRPENQEDVLRLNGMVAYLSRFLPHLSDAMKALRDLTHKDVVWSWSDAHEKARNNVKKLISAAPVLAYYQPAEQLEIQCDSS</sequence>
<dbReference type="PANTHER" id="PTHR37984">
    <property type="entry name" value="PROTEIN CBG26694"/>
    <property type="match status" value="1"/>
</dbReference>
<protein>
    <submittedName>
        <fullName evidence="1">Uncharacterized protein</fullName>
    </submittedName>
</protein>
<gene>
    <name evidence="1" type="ORF">PACLA_8A040959</name>
</gene>
<dbReference type="AlphaFoldDB" id="A0A7D9I9G4"/>
<dbReference type="InterPro" id="IPR021109">
    <property type="entry name" value="Peptidase_aspartic_dom_sf"/>
</dbReference>
<dbReference type="InterPro" id="IPR043128">
    <property type="entry name" value="Rev_trsase/Diguanyl_cyclase"/>
</dbReference>
<comment type="caution">
    <text evidence="1">The sequence shown here is derived from an EMBL/GenBank/DDBJ whole genome shotgun (WGS) entry which is preliminary data.</text>
</comment>
<dbReference type="Proteomes" id="UP001152795">
    <property type="component" value="Unassembled WGS sequence"/>
</dbReference>
<dbReference type="EMBL" id="CACRXK020004146">
    <property type="protein sequence ID" value="CAB4001654.1"/>
    <property type="molecule type" value="Genomic_DNA"/>
</dbReference>
<dbReference type="InterPro" id="IPR000477">
    <property type="entry name" value="RT_dom"/>
</dbReference>
<dbReference type="Gene3D" id="2.40.70.10">
    <property type="entry name" value="Acid Proteases"/>
    <property type="match status" value="1"/>
</dbReference>
<dbReference type="Gene3D" id="3.10.10.10">
    <property type="entry name" value="HIV Type 1 Reverse Transcriptase, subunit A, domain 1"/>
    <property type="match status" value="1"/>
</dbReference>
<dbReference type="InterPro" id="IPR050951">
    <property type="entry name" value="Retrovirus_Pol_polyprotein"/>
</dbReference>
<dbReference type="InterPro" id="IPR043502">
    <property type="entry name" value="DNA/RNA_pol_sf"/>
</dbReference>
<dbReference type="Pfam" id="PF13975">
    <property type="entry name" value="gag-asp_proteas"/>
    <property type="match status" value="1"/>
</dbReference>
<proteinExistence type="predicted"/>
<dbReference type="PANTHER" id="PTHR37984:SF8">
    <property type="entry name" value="CCHC-TYPE DOMAIN-CONTAINING PROTEIN"/>
    <property type="match status" value="1"/>
</dbReference>
<dbReference type="Pfam" id="PF00078">
    <property type="entry name" value="RVT_1"/>
    <property type="match status" value="1"/>
</dbReference>
<name>A0A7D9I9G4_PARCT</name>
<reference evidence="1" key="1">
    <citation type="submission" date="2020-04" db="EMBL/GenBank/DDBJ databases">
        <authorList>
            <person name="Alioto T."/>
            <person name="Alioto T."/>
            <person name="Gomez Garrido J."/>
        </authorList>
    </citation>
    <scope>NUCLEOTIDE SEQUENCE</scope>
    <source>
        <strain evidence="1">A484AB</strain>
    </source>
</reference>
<dbReference type="CDD" id="cd01647">
    <property type="entry name" value="RT_LTR"/>
    <property type="match status" value="1"/>
</dbReference>
<keyword evidence="2" id="KW-1185">Reference proteome</keyword>
<organism evidence="1 2">
    <name type="scientific">Paramuricea clavata</name>
    <name type="common">Red gorgonian</name>
    <name type="synonym">Violescent sea-whip</name>
    <dbReference type="NCBI Taxonomy" id="317549"/>
    <lineage>
        <taxon>Eukaryota</taxon>
        <taxon>Metazoa</taxon>
        <taxon>Cnidaria</taxon>
        <taxon>Anthozoa</taxon>
        <taxon>Octocorallia</taxon>
        <taxon>Malacalcyonacea</taxon>
        <taxon>Plexauridae</taxon>
        <taxon>Paramuricea</taxon>
    </lineage>
</organism>
<evidence type="ECO:0000313" key="2">
    <source>
        <dbReference type="Proteomes" id="UP001152795"/>
    </source>
</evidence>